<protein>
    <submittedName>
        <fullName evidence="1">Uncharacterized protein</fullName>
    </submittedName>
</protein>
<dbReference type="Proteomes" id="UP000091857">
    <property type="component" value="Chromosome 1"/>
</dbReference>
<accession>A0ACB7ID39</accession>
<gene>
    <name evidence="1" type="ORF">MANES_01G039192v8</name>
</gene>
<dbReference type="EMBL" id="CM004387">
    <property type="protein sequence ID" value="KAG8661803.1"/>
    <property type="molecule type" value="Genomic_DNA"/>
</dbReference>
<evidence type="ECO:0000313" key="1">
    <source>
        <dbReference type="EMBL" id="KAG8661803.1"/>
    </source>
</evidence>
<evidence type="ECO:0000313" key="2">
    <source>
        <dbReference type="Proteomes" id="UP000091857"/>
    </source>
</evidence>
<organism evidence="1 2">
    <name type="scientific">Manihot esculenta</name>
    <name type="common">Cassava</name>
    <name type="synonym">Jatropha manihot</name>
    <dbReference type="NCBI Taxonomy" id="3983"/>
    <lineage>
        <taxon>Eukaryota</taxon>
        <taxon>Viridiplantae</taxon>
        <taxon>Streptophyta</taxon>
        <taxon>Embryophyta</taxon>
        <taxon>Tracheophyta</taxon>
        <taxon>Spermatophyta</taxon>
        <taxon>Magnoliopsida</taxon>
        <taxon>eudicotyledons</taxon>
        <taxon>Gunneridae</taxon>
        <taxon>Pentapetalae</taxon>
        <taxon>rosids</taxon>
        <taxon>fabids</taxon>
        <taxon>Malpighiales</taxon>
        <taxon>Euphorbiaceae</taxon>
        <taxon>Crotonoideae</taxon>
        <taxon>Manihoteae</taxon>
        <taxon>Manihot</taxon>
    </lineage>
</organism>
<reference evidence="2" key="1">
    <citation type="journal article" date="2016" name="Nat. Biotechnol.">
        <title>Sequencing wild and cultivated cassava and related species reveals extensive interspecific hybridization and genetic diversity.</title>
        <authorList>
            <person name="Bredeson J.V."/>
            <person name="Lyons J.B."/>
            <person name="Prochnik S.E."/>
            <person name="Wu G.A."/>
            <person name="Ha C.M."/>
            <person name="Edsinger-Gonzales E."/>
            <person name="Grimwood J."/>
            <person name="Schmutz J."/>
            <person name="Rabbi I.Y."/>
            <person name="Egesi C."/>
            <person name="Nauluvula P."/>
            <person name="Lebot V."/>
            <person name="Ndunguru J."/>
            <person name="Mkamilo G."/>
            <person name="Bart R.S."/>
            <person name="Setter T.L."/>
            <person name="Gleadow R.M."/>
            <person name="Kulakow P."/>
            <person name="Ferguson M.E."/>
            <person name="Rounsley S."/>
            <person name="Rokhsar D.S."/>
        </authorList>
    </citation>
    <scope>NUCLEOTIDE SEQUENCE [LARGE SCALE GENOMIC DNA]</scope>
    <source>
        <strain evidence="2">cv. AM560-2</strain>
    </source>
</reference>
<keyword evidence="2" id="KW-1185">Reference proteome</keyword>
<proteinExistence type="predicted"/>
<name>A0ACB7ID39_MANES</name>
<sequence>MGTSTANVVEILALLILLQSVSSFCNGDNFNGSCIKTEGEALVKFKSSLVNNSNSLPSWVGDDCCRWHGVTCDDITGHVVKLVLSRASIMGNISLHLGNLSNLQYLDLSWNYDLSANPSLAIHSLHFPSSLKYLYLPYVVLDKCDNWLQSINMLPSLLELELWNCELSIIGDVSHVNFTSLEVLNLGLNNFHSTIPSWLYNITKLRHLVLQSSAFRGSLSTDISNLNSLASLYAGSNSLESNIPNTLNRLCNLIELDLGYNKFSGEISGTFGNSSTCIKNSLENLILLNNSFSGSIPDNLGQFKRLKVLSLSKNSFWGSIPVSIGQLYNLETLGLSKNSLHGKVSELHLLNLRSLIKLNTGGNSLVFDIDPEWIPPFQLDWIGLSSCEVGPSFPEWLKTQKSIKVLGMSNASISDNIPDWFENISSNIVGLDLSYNQLFGTLPTFRKLNTTYANEYRIISLKSNQFDGFLTCSHFDATILDISNNLLHGQIPQNLSEMMPSMQLLSLSNNYLNGTVPANLCRSGSLQILDLSNNHLSGRIPSCWGNLPSLTVIDFSSNMLSGDVPMSLGSQESLVSLHLQNNTLQGKIPMSLRNLESLETLDLSMNAFDGFIPSWIGESLSSLKILSIHSNKFEGEIPLQLCYLASLRILNLANNKMTGTIPNCFGNFTAIAMHEQKGHWDYYTKDEPFALLTASYGENLLVYIKGIELEYSRTLRFLYSIDLSGNNFVGEIPQELMNLSGLQNLNLSTNKLDGHIPWNIGKLSSLESLDLSDNELSGSIPFSISDLNFLSHLNLSFNHLSGRIPKGNQLQTLDDKSIYIGNDGLCGPPLNNCSNDADELPKGHEKGGTTRKDDSEMVWFYSGMGMGFAAGFVGLCSILYFNDSWRCAWFVLVDRVCNKLWVTIAIKVNQVKRKFLRNKLEGNA</sequence>
<comment type="caution">
    <text evidence="1">The sequence shown here is derived from an EMBL/GenBank/DDBJ whole genome shotgun (WGS) entry which is preliminary data.</text>
</comment>